<evidence type="ECO:0000259" key="10">
    <source>
        <dbReference type="Pfam" id="PF02558"/>
    </source>
</evidence>
<evidence type="ECO:0000256" key="8">
    <source>
        <dbReference type="ARBA" id="ARBA00048793"/>
    </source>
</evidence>
<dbReference type="Gene3D" id="3.40.50.720">
    <property type="entry name" value="NAD(P)-binding Rossmann-like Domain"/>
    <property type="match status" value="1"/>
</dbReference>
<keyword evidence="6 9" id="KW-0560">Oxidoreductase</keyword>
<accession>A0A1T4LB80</accession>
<dbReference type="UniPathway" id="UPA00028">
    <property type="reaction ID" value="UER00004"/>
</dbReference>
<dbReference type="InterPro" id="IPR008927">
    <property type="entry name" value="6-PGluconate_DH-like_C_sf"/>
</dbReference>
<dbReference type="NCBIfam" id="TIGR00745">
    <property type="entry name" value="apbA_panE"/>
    <property type="match status" value="1"/>
</dbReference>
<gene>
    <name evidence="12" type="ORF">SAMN04488132_102405</name>
</gene>
<dbReference type="EMBL" id="FUWH01000002">
    <property type="protein sequence ID" value="SJZ51861.1"/>
    <property type="molecule type" value="Genomic_DNA"/>
</dbReference>
<dbReference type="GO" id="GO:0008677">
    <property type="term" value="F:2-dehydropantoate 2-reductase activity"/>
    <property type="evidence" value="ECO:0007669"/>
    <property type="project" value="UniProtKB-EC"/>
</dbReference>
<dbReference type="EC" id="1.1.1.169" evidence="3 9"/>
<protein>
    <recommendedName>
        <fullName evidence="4 9">2-dehydropantoate 2-reductase</fullName>
        <ecNumber evidence="3 9">1.1.1.169</ecNumber>
    </recommendedName>
    <alternativeName>
        <fullName evidence="7 9">Ketopantoate reductase</fullName>
    </alternativeName>
</protein>
<feature type="domain" description="Ketopantoate reductase N-terminal" evidence="10">
    <location>
        <begin position="6"/>
        <end position="138"/>
    </location>
</feature>
<dbReference type="Proteomes" id="UP000190888">
    <property type="component" value="Unassembled WGS sequence"/>
</dbReference>
<dbReference type="RefSeq" id="WP_176112905.1">
    <property type="nucleotide sequence ID" value="NZ_FUWH01000002.1"/>
</dbReference>
<comment type="pathway">
    <text evidence="1 9">Cofactor biosynthesis; (R)-pantothenate biosynthesis; (R)-pantoate from 3-methyl-2-oxobutanoate: step 2/2.</text>
</comment>
<dbReference type="InterPro" id="IPR003710">
    <property type="entry name" value="ApbA"/>
</dbReference>
<evidence type="ECO:0000256" key="5">
    <source>
        <dbReference type="ARBA" id="ARBA00022857"/>
    </source>
</evidence>
<dbReference type="GO" id="GO:0015940">
    <property type="term" value="P:pantothenate biosynthetic process"/>
    <property type="evidence" value="ECO:0007669"/>
    <property type="project" value="UniProtKB-UniPathway"/>
</dbReference>
<dbReference type="STRING" id="413434.SAMN04488132_102405"/>
<comment type="function">
    <text evidence="9">Catalyzes the NADPH-dependent reduction of ketopantoate into pantoic acid.</text>
</comment>
<keyword evidence="13" id="KW-1185">Reference proteome</keyword>
<organism evidence="12 13">
    <name type="scientific">Sediminibacterium ginsengisoli</name>
    <dbReference type="NCBI Taxonomy" id="413434"/>
    <lineage>
        <taxon>Bacteria</taxon>
        <taxon>Pseudomonadati</taxon>
        <taxon>Bacteroidota</taxon>
        <taxon>Chitinophagia</taxon>
        <taxon>Chitinophagales</taxon>
        <taxon>Chitinophagaceae</taxon>
        <taxon>Sediminibacterium</taxon>
    </lineage>
</organism>
<evidence type="ECO:0000313" key="12">
    <source>
        <dbReference type="EMBL" id="SJZ51861.1"/>
    </source>
</evidence>
<feature type="domain" description="Ketopantoate reductase C-terminal" evidence="11">
    <location>
        <begin position="177"/>
        <end position="301"/>
    </location>
</feature>
<evidence type="ECO:0000259" key="11">
    <source>
        <dbReference type="Pfam" id="PF08546"/>
    </source>
</evidence>
<dbReference type="PANTHER" id="PTHR21708:SF26">
    <property type="entry name" value="2-DEHYDROPANTOATE 2-REDUCTASE"/>
    <property type="match status" value="1"/>
</dbReference>
<comment type="catalytic activity">
    <reaction evidence="8 9">
        <text>(R)-pantoate + NADP(+) = 2-dehydropantoate + NADPH + H(+)</text>
        <dbReference type="Rhea" id="RHEA:16233"/>
        <dbReference type="ChEBI" id="CHEBI:11561"/>
        <dbReference type="ChEBI" id="CHEBI:15378"/>
        <dbReference type="ChEBI" id="CHEBI:15980"/>
        <dbReference type="ChEBI" id="CHEBI:57783"/>
        <dbReference type="ChEBI" id="CHEBI:58349"/>
        <dbReference type="EC" id="1.1.1.169"/>
    </reaction>
</comment>
<name>A0A1T4LB80_9BACT</name>
<dbReference type="PANTHER" id="PTHR21708">
    <property type="entry name" value="PROBABLE 2-DEHYDROPANTOATE 2-REDUCTASE"/>
    <property type="match status" value="1"/>
</dbReference>
<dbReference type="SUPFAM" id="SSF51735">
    <property type="entry name" value="NAD(P)-binding Rossmann-fold domains"/>
    <property type="match status" value="1"/>
</dbReference>
<keyword evidence="9" id="KW-0566">Pantothenate biosynthesis</keyword>
<dbReference type="SUPFAM" id="SSF48179">
    <property type="entry name" value="6-phosphogluconate dehydrogenase C-terminal domain-like"/>
    <property type="match status" value="1"/>
</dbReference>
<evidence type="ECO:0000256" key="6">
    <source>
        <dbReference type="ARBA" id="ARBA00023002"/>
    </source>
</evidence>
<evidence type="ECO:0000256" key="2">
    <source>
        <dbReference type="ARBA" id="ARBA00007870"/>
    </source>
</evidence>
<dbReference type="InterPro" id="IPR013332">
    <property type="entry name" value="KPR_N"/>
</dbReference>
<evidence type="ECO:0000256" key="7">
    <source>
        <dbReference type="ARBA" id="ARBA00032024"/>
    </source>
</evidence>
<evidence type="ECO:0000313" key="13">
    <source>
        <dbReference type="Proteomes" id="UP000190888"/>
    </source>
</evidence>
<sequence length="311" mass="34109">MKSDRIFIIGAGAIGKTLAAFLKAQGNEVILLRGQADEINDSMVTIKVLLNDKDAVKTEVLVSAVSNFTNLDGIVVIASKSYGNELIAERLKKRIGNAPVVILQNGLNVELPFVHHGFERIYRCILFATAQQVSADAIRFKPVAASPVGVVRGSSEELSGIIDQFSNPYFTFRAEQDIQRVIWTKTIANCVFNSVCPLLETDNGIFYRDEQARSVAKRVIAECISVAETQGVFLDAADVFDRLLQISKSSEGQLISTYQDILNGRKTEIETLNMAVAEIADNARQETMVPTTRLLGELIRIKSGIAMRASL</sequence>
<reference evidence="12 13" key="1">
    <citation type="submission" date="2017-02" db="EMBL/GenBank/DDBJ databases">
        <authorList>
            <person name="Peterson S.W."/>
        </authorList>
    </citation>
    <scope>NUCLEOTIDE SEQUENCE [LARGE SCALE GENOMIC DNA]</scope>
    <source>
        <strain evidence="12 13">DSM 22335</strain>
    </source>
</reference>
<keyword evidence="5 9" id="KW-0521">NADP</keyword>
<comment type="similarity">
    <text evidence="2 9">Belongs to the ketopantoate reductase family.</text>
</comment>
<dbReference type="InterPro" id="IPR036291">
    <property type="entry name" value="NAD(P)-bd_dom_sf"/>
</dbReference>
<dbReference type="AlphaFoldDB" id="A0A1T4LB80"/>
<evidence type="ECO:0000256" key="1">
    <source>
        <dbReference type="ARBA" id="ARBA00004994"/>
    </source>
</evidence>
<dbReference type="InterPro" id="IPR013752">
    <property type="entry name" value="KPA_reductase"/>
</dbReference>
<evidence type="ECO:0000256" key="4">
    <source>
        <dbReference type="ARBA" id="ARBA00019465"/>
    </source>
</evidence>
<evidence type="ECO:0000256" key="3">
    <source>
        <dbReference type="ARBA" id="ARBA00013014"/>
    </source>
</evidence>
<dbReference type="InterPro" id="IPR051402">
    <property type="entry name" value="KPR-Related"/>
</dbReference>
<proteinExistence type="inferred from homology"/>
<dbReference type="GO" id="GO:0005737">
    <property type="term" value="C:cytoplasm"/>
    <property type="evidence" value="ECO:0007669"/>
    <property type="project" value="TreeGrafter"/>
</dbReference>
<dbReference type="InterPro" id="IPR013328">
    <property type="entry name" value="6PGD_dom2"/>
</dbReference>
<dbReference type="Pfam" id="PF02558">
    <property type="entry name" value="ApbA"/>
    <property type="match status" value="1"/>
</dbReference>
<dbReference type="Gene3D" id="1.10.1040.10">
    <property type="entry name" value="N-(1-d-carboxylethyl)-l-norvaline Dehydrogenase, domain 2"/>
    <property type="match status" value="1"/>
</dbReference>
<dbReference type="Pfam" id="PF08546">
    <property type="entry name" value="ApbA_C"/>
    <property type="match status" value="1"/>
</dbReference>
<evidence type="ECO:0000256" key="9">
    <source>
        <dbReference type="RuleBase" id="RU362068"/>
    </source>
</evidence>